<keyword evidence="2" id="KW-0547">Nucleotide-binding</keyword>
<feature type="coiled-coil region" evidence="6">
    <location>
        <begin position="396"/>
        <end position="541"/>
    </location>
</feature>
<dbReference type="InterPro" id="IPR005225">
    <property type="entry name" value="Small_GTP-bd"/>
</dbReference>
<organism evidence="9 10">
    <name type="scientific">Gambusia affinis</name>
    <name type="common">Western mosquitofish</name>
    <name type="synonym">Heterandria affinis</name>
    <dbReference type="NCBI Taxonomy" id="33528"/>
    <lineage>
        <taxon>Eukaryota</taxon>
        <taxon>Metazoa</taxon>
        <taxon>Chordata</taxon>
        <taxon>Craniata</taxon>
        <taxon>Vertebrata</taxon>
        <taxon>Euteleostomi</taxon>
        <taxon>Actinopterygii</taxon>
        <taxon>Neopterygii</taxon>
        <taxon>Teleostei</taxon>
        <taxon>Neoteleostei</taxon>
        <taxon>Acanthomorphata</taxon>
        <taxon>Ovalentaria</taxon>
        <taxon>Atherinomorphae</taxon>
        <taxon>Cyprinodontiformes</taxon>
        <taxon>Poeciliidae</taxon>
        <taxon>Poeciliinae</taxon>
        <taxon>Gambusia</taxon>
    </lineage>
</organism>
<accession>A0A315WWZ2</accession>
<evidence type="ECO:0000313" key="10">
    <source>
        <dbReference type="Proteomes" id="UP000250572"/>
    </source>
</evidence>
<evidence type="ECO:0000256" key="3">
    <source>
        <dbReference type="ARBA" id="ARBA00022837"/>
    </source>
</evidence>
<dbReference type="PROSITE" id="PS51420">
    <property type="entry name" value="RHO"/>
    <property type="match status" value="1"/>
</dbReference>
<dbReference type="InterPro" id="IPR001806">
    <property type="entry name" value="Small_GTPase"/>
</dbReference>
<dbReference type="PROSITE" id="PS51417">
    <property type="entry name" value="ARF"/>
    <property type="match status" value="1"/>
</dbReference>
<feature type="region of interest" description="Disordered" evidence="7">
    <location>
        <begin position="699"/>
        <end position="744"/>
    </location>
</feature>
<dbReference type="SMART" id="SM00173">
    <property type="entry name" value="RAS"/>
    <property type="match status" value="1"/>
</dbReference>
<keyword evidence="4" id="KW-0342">GTP-binding</keyword>
<dbReference type="CDD" id="cd00051">
    <property type="entry name" value="EFh"/>
    <property type="match status" value="1"/>
</dbReference>
<sequence>MNICMSKNVPLAKTTQRKNWSNMDGHQAKPKAGPAGVLTSGQSRRLTSGTTQSERGTLRPSDQHVTLPLSVSESIMQWSRGANNSAQILGGKQNLTERILSPVNSLGYFLMLPKEKTKTVVFKVFLHSTCLQNFNFRVGVAKGSEIPSVSELRHHLSAVNASQPRSSCLLGDGLIPTGRCGDEAEKVSAGSQKTLADTMAAFTSPCPDISAARTTLQTRGGSGQTSAEEDDSRRSRSSDVGQNTILEKTHEFFQMCDTENKGFITRRDMQRLNGELPLSSDELENVFDSLDSDGNGFLTLEEFSSGFSAFLFGRRISVDDIMTEKNLSKSMPEVLYQSWWKEGPDAAEDDEEKHFAMLMESLGAGSLLEHPAEVRSLWVQLRRDEPQLLSNFEHFLARVTAQIRDANQEKRDMESALKRKTATHDDEIQHLYEEMEQQIKNEKDKILLQDYDRYLSRSKALELQLSSKEKELEQLFQKQRRLECQCQELHSEQHETKVENVKLKQTNEDLARELELVSQELTLAQEQLGLLQEQSARLHEEKEMEIYRLSEGLQRERASLHKQLDLLRFDSMNHFLTVSDRMHVDTSGGTREMNKNLRDERDMSFQKPKGTKKSLKHQSFIDGVKQANTDVFKSEDEEEPTSPALRQNLNGFYQPSCPAEARSRFQRIISIEEDHLPYLLNTSLAQNALQNCAELETQLDDEDGVDVMREPHRRSSPIPEQQSEERQIPSSPRGQPVGKETTINEESVLSAPDRLFKVILVGNSSVGKTSLLQRFCDDRFHPGTCATVGIDYSVKTITVDNSQVALQLWDTAGQERYRSITKQFFRKADGVIVMYDVTAEQSFTAVRQWLTSIKEGTGGEIPIMLLGNKTDKEAEREVQKEVGERLAKDCQMTFFECSACSGANVAESMNPEGTRRPAEGENGPADQQPLEEEILLLKQKTLNTTEHYPLTKLLNVLSLDKTGRLQFPITWARKRLENVFLASQGDGVLGEEPPVHITDEGVLPDPQELLWDMMMPVPLCVRLSSGICVSVLHVALCRTPLSNLTHLVVVGDGSLTQLPFEIQFKSEVQVTL</sequence>
<dbReference type="FunFam" id="3.40.50.300:FF:001129">
    <property type="entry name" value="ras-related protein Rab-44 isoform X2"/>
    <property type="match status" value="1"/>
</dbReference>
<dbReference type="STRING" id="33528.ENSGAFP00000021681"/>
<feature type="region of interest" description="Disordered" evidence="7">
    <location>
        <begin position="908"/>
        <end position="927"/>
    </location>
</feature>
<dbReference type="GO" id="GO:0005509">
    <property type="term" value="F:calcium ion binding"/>
    <property type="evidence" value="ECO:0007669"/>
    <property type="project" value="InterPro"/>
</dbReference>
<keyword evidence="6" id="KW-0175">Coiled coil</keyword>
<gene>
    <name evidence="9" type="ORF">CCH79_00013030</name>
</gene>
<keyword evidence="10" id="KW-1185">Reference proteome</keyword>
<dbReference type="PROSITE" id="PS51421">
    <property type="entry name" value="RAS"/>
    <property type="match status" value="1"/>
</dbReference>
<dbReference type="GO" id="GO:0005525">
    <property type="term" value="F:GTP binding"/>
    <property type="evidence" value="ECO:0007669"/>
    <property type="project" value="UniProtKB-KW"/>
</dbReference>
<dbReference type="InterPro" id="IPR027417">
    <property type="entry name" value="P-loop_NTPase"/>
</dbReference>
<evidence type="ECO:0000259" key="8">
    <source>
        <dbReference type="PROSITE" id="PS50222"/>
    </source>
</evidence>
<keyword evidence="3" id="KW-0106">Calcium</keyword>
<dbReference type="NCBIfam" id="TIGR00231">
    <property type="entry name" value="small_GTP"/>
    <property type="match status" value="1"/>
</dbReference>
<evidence type="ECO:0000256" key="7">
    <source>
        <dbReference type="SAM" id="MobiDB-lite"/>
    </source>
</evidence>
<feature type="region of interest" description="Disordered" evidence="7">
    <location>
        <begin position="1"/>
        <end position="61"/>
    </location>
</feature>
<reference evidence="9 10" key="1">
    <citation type="journal article" date="2018" name="G3 (Bethesda)">
        <title>A High-Quality Reference Genome for the Invasive Mosquitofish Gambusia affinis Using a Chicago Library.</title>
        <authorList>
            <person name="Hoffberg S.L."/>
            <person name="Troendle N.J."/>
            <person name="Glenn T.C."/>
            <person name="Mahmud O."/>
            <person name="Louha S."/>
            <person name="Chalopin D."/>
            <person name="Bennetzen J.L."/>
            <person name="Mauricio R."/>
        </authorList>
    </citation>
    <scope>NUCLEOTIDE SEQUENCE [LARGE SCALE GENOMIC DNA]</scope>
    <source>
        <strain evidence="9">NE01/NJP1002.9</strain>
        <tissue evidence="9">Muscle</tissue>
    </source>
</reference>
<dbReference type="AlphaFoldDB" id="A0A315WWZ2"/>
<dbReference type="EMBL" id="NHOQ01000086">
    <property type="protein sequence ID" value="PWA33104.1"/>
    <property type="molecule type" value="Genomic_DNA"/>
</dbReference>
<dbReference type="SMART" id="SM00054">
    <property type="entry name" value="EFh"/>
    <property type="match status" value="2"/>
</dbReference>
<evidence type="ECO:0000256" key="4">
    <source>
        <dbReference type="ARBA" id="ARBA00023134"/>
    </source>
</evidence>
<dbReference type="InterPro" id="IPR050227">
    <property type="entry name" value="Rab"/>
</dbReference>
<evidence type="ECO:0000256" key="6">
    <source>
        <dbReference type="SAM" id="Coils"/>
    </source>
</evidence>
<protein>
    <recommendedName>
        <fullName evidence="8">EF-hand domain-containing protein</fullName>
    </recommendedName>
</protein>
<dbReference type="SMART" id="SM00175">
    <property type="entry name" value="RAB"/>
    <property type="match status" value="1"/>
</dbReference>
<dbReference type="Pfam" id="PF00071">
    <property type="entry name" value="Ras"/>
    <property type="match status" value="1"/>
</dbReference>
<dbReference type="PROSITE" id="PS50222">
    <property type="entry name" value="EF_HAND_2"/>
    <property type="match status" value="1"/>
</dbReference>
<dbReference type="SMART" id="SM00176">
    <property type="entry name" value="RAN"/>
    <property type="match status" value="1"/>
</dbReference>
<comment type="caution">
    <text evidence="9">The sequence shown here is derived from an EMBL/GenBank/DDBJ whole genome shotgun (WGS) entry which is preliminary data.</text>
</comment>
<dbReference type="PRINTS" id="PR00449">
    <property type="entry name" value="RASTRNSFRMNG"/>
</dbReference>
<dbReference type="Gene3D" id="1.10.238.10">
    <property type="entry name" value="EF-hand"/>
    <property type="match status" value="1"/>
</dbReference>
<dbReference type="Proteomes" id="UP000250572">
    <property type="component" value="Unassembled WGS sequence"/>
</dbReference>
<dbReference type="InterPro" id="IPR018247">
    <property type="entry name" value="EF_Hand_1_Ca_BS"/>
</dbReference>
<feature type="domain" description="EF-hand" evidence="8">
    <location>
        <begin position="278"/>
        <end position="313"/>
    </location>
</feature>
<dbReference type="PROSITE" id="PS00018">
    <property type="entry name" value="EF_HAND_1"/>
    <property type="match status" value="1"/>
</dbReference>
<keyword evidence="5" id="KW-0449">Lipoprotein</keyword>
<dbReference type="SUPFAM" id="SSF52540">
    <property type="entry name" value="P-loop containing nucleoside triphosphate hydrolases"/>
    <property type="match status" value="1"/>
</dbReference>
<dbReference type="PANTHER" id="PTHR47977">
    <property type="entry name" value="RAS-RELATED PROTEIN RAB"/>
    <property type="match status" value="1"/>
</dbReference>
<evidence type="ECO:0000256" key="1">
    <source>
        <dbReference type="ARBA" id="ARBA00022723"/>
    </source>
</evidence>
<dbReference type="PROSITE" id="PS51419">
    <property type="entry name" value="RAB"/>
    <property type="match status" value="1"/>
</dbReference>
<evidence type="ECO:0000256" key="5">
    <source>
        <dbReference type="ARBA" id="ARBA00023288"/>
    </source>
</evidence>
<dbReference type="InterPro" id="IPR002048">
    <property type="entry name" value="EF_hand_dom"/>
</dbReference>
<dbReference type="SMART" id="SM00174">
    <property type="entry name" value="RHO"/>
    <property type="match status" value="1"/>
</dbReference>
<evidence type="ECO:0000313" key="9">
    <source>
        <dbReference type="EMBL" id="PWA33104.1"/>
    </source>
</evidence>
<dbReference type="CDD" id="cd00154">
    <property type="entry name" value="Rab"/>
    <property type="match status" value="1"/>
</dbReference>
<dbReference type="Pfam" id="PF13499">
    <property type="entry name" value="EF-hand_7"/>
    <property type="match status" value="1"/>
</dbReference>
<feature type="region of interest" description="Disordered" evidence="7">
    <location>
        <begin position="215"/>
        <end position="243"/>
    </location>
</feature>
<dbReference type="GO" id="GO:0003924">
    <property type="term" value="F:GTPase activity"/>
    <property type="evidence" value="ECO:0007669"/>
    <property type="project" value="InterPro"/>
</dbReference>
<feature type="compositionally biased region" description="Polar residues" evidence="7">
    <location>
        <begin position="13"/>
        <end position="24"/>
    </location>
</feature>
<dbReference type="SUPFAM" id="SSF47473">
    <property type="entry name" value="EF-hand"/>
    <property type="match status" value="1"/>
</dbReference>
<proteinExistence type="predicted"/>
<evidence type="ECO:0000256" key="2">
    <source>
        <dbReference type="ARBA" id="ARBA00022741"/>
    </source>
</evidence>
<dbReference type="InterPro" id="IPR011992">
    <property type="entry name" value="EF-hand-dom_pair"/>
</dbReference>
<name>A0A315WWZ2_GAMAF</name>
<feature type="compositionally biased region" description="Polar residues" evidence="7">
    <location>
        <begin position="39"/>
        <end position="55"/>
    </location>
</feature>
<keyword evidence="1" id="KW-0479">Metal-binding</keyword>
<dbReference type="Gene3D" id="3.40.50.300">
    <property type="entry name" value="P-loop containing nucleotide triphosphate hydrolases"/>
    <property type="match status" value="1"/>
</dbReference>